<dbReference type="InterPro" id="IPR050482">
    <property type="entry name" value="Sensor_HK_TwoCompSys"/>
</dbReference>
<dbReference type="Pfam" id="PF02518">
    <property type="entry name" value="HATPase_c"/>
    <property type="match status" value="1"/>
</dbReference>
<dbReference type="PANTHER" id="PTHR24421:SF10">
    <property type="entry name" value="NITRATE_NITRITE SENSOR PROTEIN NARQ"/>
    <property type="match status" value="1"/>
</dbReference>
<gene>
    <name evidence="10" type="ORF">MNBD_ACTINO02-1492</name>
</gene>
<keyword evidence="8" id="KW-0472">Membrane</keyword>
<dbReference type="AlphaFoldDB" id="A0A3B0SZ87"/>
<dbReference type="InterPro" id="IPR011712">
    <property type="entry name" value="Sig_transdc_His_kin_sub3_dim/P"/>
</dbReference>
<dbReference type="GO" id="GO:0046983">
    <property type="term" value="F:protein dimerization activity"/>
    <property type="evidence" value="ECO:0007669"/>
    <property type="project" value="InterPro"/>
</dbReference>
<protein>
    <recommendedName>
        <fullName evidence="2">histidine kinase</fullName>
        <ecNumber evidence="2">2.7.13.3</ecNumber>
    </recommendedName>
</protein>
<dbReference type="GO" id="GO:0000155">
    <property type="term" value="F:phosphorelay sensor kinase activity"/>
    <property type="evidence" value="ECO:0007669"/>
    <property type="project" value="InterPro"/>
</dbReference>
<keyword evidence="8" id="KW-1133">Transmembrane helix</keyword>
<keyword evidence="6" id="KW-0418">Kinase</keyword>
<keyword evidence="7" id="KW-0067">ATP-binding</keyword>
<dbReference type="GO" id="GO:0005524">
    <property type="term" value="F:ATP binding"/>
    <property type="evidence" value="ECO:0007669"/>
    <property type="project" value="UniProtKB-KW"/>
</dbReference>
<keyword evidence="3" id="KW-0597">Phosphoprotein</keyword>
<feature type="domain" description="Histidine kinase" evidence="9">
    <location>
        <begin position="254"/>
        <end position="439"/>
    </location>
</feature>
<keyword evidence="4" id="KW-0808">Transferase</keyword>
<evidence type="ECO:0000256" key="3">
    <source>
        <dbReference type="ARBA" id="ARBA00022553"/>
    </source>
</evidence>
<keyword evidence="8" id="KW-0812">Transmembrane</keyword>
<accession>A0A3B0SZ87</accession>
<evidence type="ECO:0000256" key="4">
    <source>
        <dbReference type="ARBA" id="ARBA00022679"/>
    </source>
</evidence>
<evidence type="ECO:0000313" key="10">
    <source>
        <dbReference type="EMBL" id="VAW07532.1"/>
    </source>
</evidence>
<dbReference type="Pfam" id="PF07730">
    <property type="entry name" value="HisKA_3"/>
    <property type="match status" value="1"/>
</dbReference>
<evidence type="ECO:0000256" key="2">
    <source>
        <dbReference type="ARBA" id="ARBA00012438"/>
    </source>
</evidence>
<dbReference type="CDD" id="cd16917">
    <property type="entry name" value="HATPase_UhpB-NarQ-NarX-like"/>
    <property type="match status" value="1"/>
</dbReference>
<dbReference type="EC" id="2.7.13.3" evidence="2"/>
<evidence type="ECO:0000256" key="6">
    <source>
        <dbReference type="ARBA" id="ARBA00022777"/>
    </source>
</evidence>
<dbReference type="Gene3D" id="1.20.5.1930">
    <property type="match status" value="1"/>
</dbReference>
<dbReference type="PROSITE" id="PS50109">
    <property type="entry name" value="HIS_KIN"/>
    <property type="match status" value="1"/>
</dbReference>
<evidence type="ECO:0000259" key="9">
    <source>
        <dbReference type="PROSITE" id="PS50109"/>
    </source>
</evidence>
<dbReference type="EMBL" id="UOEK01000404">
    <property type="protein sequence ID" value="VAW07532.1"/>
    <property type="molecule type" value="Genomic_DNA"/>
</dbReference>
<dbReference type="InterPro" id="IPR003594">
    <property type="entry name" value="HATPase_dom"/>
</dbReference>
<dbReference type="InterPro" id="IPR036890">
    <property type="entry name" value="HATPase_C_sf"/>
</dbReference>
<evidence type="ECO:0000256" key="7">
    <source>
        <dbReference type="ARBA" id="ARBA00022840"/>
    </source>
</evidence>
<organism evidence="10">
    <name type="scientific">hydrothermal vent metagenome</name>
    <dbReference type="NCBI Taxonomy" id="652676"/>
    <lineage>
        <taxon>unclassified sequences</taxon>
        <taxon>metagenomes</taxon>
        <taxon>ecological metagenomes</taxon>
    </lineage>
</organism>
<dbReference type="Gene3D" id="3.30.565.10">
    <property type="entry name" value="Histidine kinase-like ATPase, C-terminal domain"/>
    <property type="match status" value="1"/>
</dbReference>
<dbReference type="InterPro" id="IPR005467">
    <property type="entry name" value="His_kinase_dom"/>
</dbReference>
<feature type="transmembrane region" description="Helical" evidence="8">
    <location>
        <begin position="199"/>
        <end position="222"/>
    </location>
</feature>
<dbReference type="GO" id="GO:0016020">
    <property type="term" value="C:membrane"/>
    <property type="evidence" value="ECO:0007669"/>
    <property type="project" value="InterPro"/>
</dbReference>
<proteinExistence type="predicted"/>
<dbReference type="PANTHER" id="PTHR24421">
    <property type="entry name" value="NITRATE/NITRITE SENSOR PROTEIN NARX-RELATED"/>
    <property type="match status" value="1"/>
</dbReference>
<comment type="catalytic activity">
    <reaction evidence="1">
        <text>ATP + protein L-histidine = ADP + protein N-phospho-L-histidine.</text>
        <dbReference type="EC" id="2.7.13.3"/>
    </reaction>
</comment>
<reference evidence="10" key="1">
    <citation type="submission" date="2018-06" db="EMBL/GenBank/DDBJ databases">
        <authorList>
            <person name="Zhirakovskaya E."/>
        </authorList>
    </citation>
    <scope>NUCLEOTIDE SEQUENCE</scope>
</reference>
<dbReference type="SMART" id="SM00387">
    <property type="entry name" value="HATPase_c"/>
    <property type="match status" value="1"/>
</dbReference>
<dbReference type="SUPFAM" id="SSF55874">
    <property type="entry name" value="ATPase domain of HSP90 chaperone/DNA topoisomerase II/histidine kinase"/>
    <property type="match status" value="1"/>
</dbReference>
<sequence>MAERDDLSRGLWAVVRAMWSEIGPAGKAVLVALAMSAVVALVLGVAIPKQVERHLIDAEIRKLSRIVGAMADAGVIPTGPAQADELNALDEAVRLNLLGSDTVRVKVWLVDGTILYSDEPALVGAKYSLSEERIDAFNGINSVDIPNLSLRENEFERGFPPLRELYVPVADDSGSIEAVFEVYHLAEPIETTVGNIQQLVWASISVGIGSLAIFTASLILVYGRSIANRRRLAEKLFGELVRSQAEERTRIIGSLHDDIGQTLYRIHYGIEDLRSRVDADNPVAGELAHIGELVNEVDGSLRAELRSLQYGTGEELALGSALDELAEVTEMETNLSVSVHVETDCELSPPTRIALYRAAREAMTNVRKHSLATTVEVRVQRQGDQVRLQVLDDGVGIIDDEGLGLTTTRERLEAIGGGLKVKPDRRGGTQFSAWVPASECEVET</sequence>
<evidence type="ECO:0000256" key="8">
    <source>
        <dbReference type="SAM" id="Phobius"/>
    </source>
</evidence>
<keyword evidence="5" id="KW-0547">Nucleotide-binding</keyword>
<evidence type="ECO:0000256" key="1">
    <source>
        <dbReference type="ARBA" id="ARBA00000085"/>
    </source>
</evidence>
<evidence type="ECO:0000256" key="5">
    <source>
        <dbReference type="ARBA" id="ARBA00022741"/>
    </source>
</evidence>
<name>A0A3B0SZ87_9ZZZZ</name>
<feature type="transmembrane region" description="Helical" evidence="8">
    <location>
        <begin position="28"/>
        <end position="47"/>
    </location>
</feature>